<feature type="region of interest" description="Disordered" evidence="1">
    <location>
        <begin position="1"/>
        <end position="25"/>
    </location>
</feature>
<evidence type="ECO:0000313" key="2">
    <source>
        <dbReference type="EMBL" id="TWW70110.1"/>
    </source>
</evidence>
<keyword evidence="3" id="KW-1185">Reference proteome</keyword>
<gene>
    <name evidence="2" type="ORF">D4764_18G0009160</name>
</gene>
<dbReference type="Proteomes" id="UP000324091">
    <property type="component" value="Chromosome 18"/>
</dbReference>
<proteinExistence type="predicted"/>
<protein>
    <submittedName>
        <fullName evidence="2">Uncharacterized protein</fullName>
    </submittedName>
</protein>
<organism evidence="2 3">
    <name type="scientific">Takifugu flavidus</name>
    <name type="common">sansaifugu</name>
    <dbReference type="NCBI Taxonomy" id="433684"/>
    <lineage>
        <taxon>Eukaryota</taxon>
        <taxon>Metazoa</taxon>
        <taxon>Chordata</taxon>
        <taxon>Craniata</taxon>
        <taxon>Vertebrata</taxon>
        <taxon>Euteleostomi</taxon>
        <taxon>Actinopterygii</taxon>
        <taxon>Neopterygii</taxon>
        <taxon>Teleostei</taxon>
        <taxon>Neoteleostei</taxon>
        <taxon>Acanthomorphata</taxon>
        <taxon>Eupercaria</taxon>
        <taxon>Tetraodontiformes</taxon>
        <taxon>Tetradontoidea</taxon>
        <taxon>Tetraodontidae</taxon>
        <taxon>Takifugu</taxon>
    </lineage>
</organism>
<feature type="compositionally biased region" description="Polar residues" evidence="1">
    <location>
        <begin position="1"/>
        <end position="20"/>
    </location>
</feature>
<evidence type="ECO:0000313" key="3">
    <source>
        <dbReference type="Proteomes" id="UP000324091"/>
    </source>
</evidence>
<reference evidence="2 3" key="1">
    <citation type="submission" date="2019-04" db="EMBL/GenBank/DDBJ databases">
        <title>Chromosome genome assembly for Takifugu flavidus.</title>
        <authorList>
            <person name="Xiao S."/>
        </authorList>
    </citation>
    <scope>NUCLEOTIDE SEQUENCE [LARGE SCALE GENOMIC DNA]</scope>
    <source>
        <strain evidence="2">HTHZ2018</strain>
        <tissue evidence="2">Muscle</tissue>
    </source>
</reference>
<dbReference type="EMBL" id="RHFK02000010">
    <property type="protein sequence ID" value="TWW70110.1"/>
    <property type="molecule type" value="Genomic_DNA"/>
</dbReference>
<dbReference type="AlphaFoldDB" id="A0A5C6NVG7"/>
<comment type="caution">
    <text evidence="2">The sequence shown here is derived from an EMBL/GenBank/DDBJ whole genome shotgun (WGS) entry which is preliminary data.</text>
</comment>
<feature type="region of interest" description="Disordered" evidence="1">
    <location>
        <begin position="181"/>
        <end position="205"/>
    </location>
</feature>
<evidence type="ECO:0000256" key="1">
    <source>
        <dbReference type="SAM" id="MobiDB-lite"/>
    </source>
</evidence>
<accession>A0A5C6NVG7</accession>
<sequence>MRVTMQTAGPQTPSTSSQPGTDDRVHGLLCDRIRQLEAEGSGGPTGWVAEPPIIVYNVIELIVKNGMEQHPEVTPAVVSDAFSIDCKKTNTLIQLVQSYDKHDKEGVVKVGGQKTEVFFEPDEIQKWPEGLTVPETVICLSKGNWSKVAIPVTNDRNYNITLTPRTILGHVQQVKSIYQADPQAAERQPEQDDGGEQLDREDDIKWSPRWRTVEMQRLSRLSLLMKQTR</sequence>
<feature type="compositionally biased region" description="Acidic residues" evidence="1">
    <location>
        <begin position="191"/>
        <end position="201"/>
    </location>
</feature>
<name>A0A5C6NVG7_9TELE</name>